<evidence type="ECO:0000256" key="1">
    <source>
        <dbReference type="SAM" id="MobiDB-lite"/>
    </source>
</evidence>
<sequence length="228" mass="25636">MICKMQMHAMLSGVASCSARIFAPLATSSLLWPPKQPSRRKRGLESPPRHRGLRTQEFDSESTNHWCVQGQPVRLGKRYGQVNPGRCPVLTVASISRVSHRDAPPWLDKFPQIYKSCCRHWLSAIVFDLGYGLWRGVTSESSSWQHGGLSTSWRGIFEGPKTIIAVLNEATLLVFDDYTKERCIAAFLLAKKKAYAGDPATRRLPFPGSLTRSGYPTIIPSFPRRMIY</sequence>
<keyword evidence="3" id="KW-1185">Reference proteome</keyword>
<dbReference type="EMBL" id="BPVZ01000670">
    <property type="protein sequence ID" value="GKV52323.1"/>
    <property type="molecule type" value="Genomic_DNA"/>
</dbReference>
<gene>
    <name evidence="2" type="ORF">SLEP1_g58912</name>
</gene>
<evidence type="ECO:0000313" key="3">
    <source>
        <dbReference type="Proteomes" id="UP001054252"/>
    </source>
</evidence>
<dbReference type="AlphaFoldDB" id="A0AAV5MU15"/>
<dbReference type="PROSITE" id="PS51257">
    <property type="entry name" value="PROKAR_LIPOPROTEIN"/>
    <property type="match status" value="1"/>
</dbReference>
<organism evidence="2 3">
    <name type="scientific">Rubroshorea leprosula</name>
    <dbReference type="NCBI Taxonomy" id="152421"/>
    <lineage>
        <taxon>Eukaryota</taxon>
        <taxon>Viridiplantae</taxon>
        <taxon>Streptophyta</taxon>
        <taxon>Embryophyta</taxon>
        <taxon>Tracheophyta</taxon>
        <taxon>Spermatophyta</taxon>
        <taxon>Magnoliopsida</taxon>
        <taxon>eudicotyledons</taxon>
        <taxon>Gunneridae</taxon>
        <taxon>Pentapetalae</taxon>
        <taxon>rosids</taxon>
        <taxon>malvids</taxon>
        <taxon>Malvales</taxon>
        <taxon>Dipterocarpaceae</taxon>
        <taxon>Rubroshorea</taxon>
    </lineage>
</organism>
<protein>
    <submittedName>
        <fullName evidence="2">Uncharacterized protein</fullName>
    </submittedName>
</protein>
<feature type="region of interest" description="Disordered" evidence="1">
    <location>
        <begin position="33"/>
        <end position="57"/>
    </location>
</feature>
<reference evidence="2 3" key="1">
    <citation type="journal article" date="2021" name="Commun. Biol.">
        <title>The genome of Shorea leprosula (Dipterocarpaceae) highlights the ecological relevance of drought in aseasonal tropical rainforests.</title>
        <authorList>
            <person name="Ng K.K.S."/>
            <person name="Kobayashi M.J."/>
            <person name="Fawcett J.A."/>
            <person name="Hatakeyama M."/>
            <person name="Paape T."/>
            <person name="Ng C.H."/>
            <person name="Ang C.C."/>
            <person name="Tnah L.H."/>
            <person name="Lee C.T."/>
            <person name="Nishiyama T."/>
            <person name="Sese J."/>
            <person name="O'Brien M.J."/>
            <person name="Copetti D."/>
            <person name="Mohd Noor M.I."/>
            <person name="Ong R.C."/>
            <person name="Putra M."/>
            <person name="Sireger I.Z."/>
            <person name="Indrioko S."/>
            <person name="Kosugi Y."/>
            <person name="Izuno A."/>
            <person name="Isagi Y."/>
            <person name="Lee S.L."/>
            <person name="Shimizu K.K."/>
        </authorList>
    </citation>
    <scope>NUCLEOTIDE SEQUENCE [LARGE SCALE GENOMIC DNA]</scope>
    <source>
        <strain evidence="2">214</strain>
    </source>
</reference>
<name>A0AAV5MU15_9ROSI</name>
<accession>A0AAV5MU15</accession>
<dbReference type="Proteomes" id="UP001054252">
    <property type="component" value="Unassembled WGS sequence"/>
</dbReference>
<comment type="caution">
    <text evidence="2">The sequence shown here is derived from an EMBL/GenBank/DDBJ whole genome shotgun (WGS) entry which is preliminary data.</text>
</comment>
<evidence type="ECO:0000313" key="2">
    <source>
        <dbReference type="EMBL" id="GKV52323.1"/>
    </source>
</evidence>
<proteinExistence type="predicted"/>